<protein>
    <submittedName>
        <fullName evidence="2">Uncharacterized protein</fullName>
    </submittedName>
</protein>
<reference evidence="2 3" key="1">
    <citation type="submission" date="2015-06" db="EMBL/GenBank/DDBJ databases">
        <title>Draft genome assembly of filamentous brackish cyanobacterium Limnoraphis robusta strain CS-951.</title>
        <authorList>
            <person name="Willis A."/>
            <person name="Parks M."/>
            <person name="Burford M.A."/>
        </authorList>
    </citation>
    <scope>NUCLEOTIDE SEQUENCE [LARGE SCALE GENOMIC DNA]</scope>
    <source>
        <strain evidence="2 3">CS-951</strain>
    </source>
</reference>
<evidence type="ECO:0000256" key="1">
    <source>
        <dbReference type="SAM" id="Coils"/>
    </source>
</evidence>
<dbReference type="RefSeq" id="WP_046278366.1">
    <property type="nucleotide sequence ID" value="NZ_LATL02000353.1"/>
</dbReference>
<proteinExistence type="predicted"/>
<sequence length="199" mass="23243">MKLEQLKAIALELAISREEVRKFGDLRRRETWENAIAHRKNAIAEQEKKQRRIEEITKTREQLIRQSICKQLPQMNLRQLKAIAEELGITREEVKKVGPANHIESWLEAVRKKLNPQLPNNQVSQLAQQLPNNQVNQLAQQPIHCNPSFCIYLEGKLITCQSESEAKRLANNLKKKHPDKTITIERRIRPPPKEIIFKE</sequence>
<comment type="caution">
    <text evidence="2">The sequence shown here is derived from an EMBL/GenBank/DDBJ whole genome shotgun (WGS) entry which is preliminary data.</text>
</comment>
<name>A0A0F5YHY4_9CYAN</name>
<dbReference type="EMBL" id="LATL02000353">
    <property type="protein sequence ID" value="KKD38252.1"/>
    <property type="molecule type" value="Genomic_DNA"/>
</dbReference>
<dbReference type="OrthoDB" id="451813at2"/>
<evidence type="ECO:0000313" key="3">
    <source>
        <dbReference type="Proteomes" id="UP000033607"/>
    </source>
</evidence>
<dbReference type="Proteomes" id="UP000033607">
    <property type="component" value="Unassembled WGS sequence"/>
</dbReference>
<organism evidence="2 3">
    <name type="scientific">Limnoraphis robusta CS-951</name>
    <dbReference type="NCBI Taxonomy" id="1637645"/>
    <lineage>
        <taxon>Bacteria</taxon>
        <taxon>Bacillati</taxon>
        <taxon>Cyanobacteriota</taxon>
        <taxon>Cyanophyceae</taxon>
        <taxon>Oscillatoriophycideae</taxon>
        <taxon>Oscillatoriales</taxon>
        <taxon>Sirenicapillariaceae</taxon>
        <taxon>Limnoraphis</taxon>
    </lineage>
</organism>
<keyword evidence="1" id="KW-0175">Coiled coil</keyword>
<feature type="coiled-coil region" evidence="1">
    <location>
        <begin position="39"/>
        <end position="66"/>
    </location>
</feature>
<accession>A0A0F5YHY4</accession>
<dbReference type="AlphaFoldDB" id="A0A0F5YHY4"/>
<evidence type="ECO:0000313" key="2">
    <source>
        <dbReference type="EMBL" id="KKD38252.1"/>
    </source>
</evidence>
<gene>
    <name evidence="2" type="ORF">WN50_09860</name>
</gene>